<dbReference type="Proteomes" id="UP001412067">
    <property type="component" value="Unassembled WGS sequence"/>
</dbReference>
<organism evidence="2 3">
    <name type="scientific">Platanthera guangdongensis</name>
    <dbReference type="NCBI Taxonomy" id="2320717"/>
    <lineage>
        <taxon>Eukaryota</taxon>
        <taxon>Viridiplantae</taxon>
        <taxon>Streptophyta</taxon>
        <taxon>Embryophyta</taxon>
        <taxon>Tracheophyta</taxon>
        <taxon>Spermatophyta</taxon>
        <taxon>Magnoliopsida</taxon>
        <taxon>Liliopsida</taxon>
        <taxon>Asparagales</taxon>
        <taxon>Orchidaceae</taxon>
        <taxon>Orchidoideae</taxon>
        <taxon>Orchideae</taxon>
        <taxon>Orchidinae</taxon>
        <taxon>Platanthera</taxon>
    </lineage>
</organism>
<evidence type="ECO:0000313" key="3">
    <source>
        <dbReference type="Proteomes" id="UP001412067"/>
    </source>
</evidence>
<dbReference type="EMBL" id="JBBWWR010000016">
    <property type="protein sequence ID" value="KAK8947729.1"/>
    <property type="molecule type" value="Genomic_DNA"/>
</dbReference>
<keyword evidence="3" id="KW-1185">Reference proteome</keyword>
<comment type="caution">
    <text evidence="2">The sequence shown here is derived from an EMBL/GenBank/DDBJ whole genome shotgun (WGS) entry which is preliminary data.</text>
</comment>
<evidence type="ECO:0000256" key="1">
    <source>
        <dbReference type="SAM" id="MobiDB-lite"/>
    </source>
</evidence>
<reference evidence="2 3" key="1">
    <citation type="journal article" date="2022" name="Nat. Plants">
        <title>Genomes of leafy and leafless Platanthera orchids illuminate the evolution of mycoheterotrophy.</title>
        <authorList>
            <person name="Li M.H."/>
            <person name="Liu K.W."/>
            <person name="Li Z."/>
            <person name="Lu H.C."/>
            <person name="Ye Q.L."/>
            <person name="Zhang D."/>
            <person name="Wang J.Y."/>
            <person name="Li Y.F."/>
            <person name="Zhong Z.M."/>
            <person name="Liu X."/>
            <person name="Yu X."/>
            <person name="Liu D.K."/>
            <person name="Tu X.D."/>
            <person name="Liu B."/>
            <person name="Hao Y."/>
            <person name="Liao X.Y."/>
            <person name="Jiang Y.T."/>
            <person name="Sun W.H."/>
            <person name="Chen J."/>
            <person name="Chen Y.Q."/>
            <person name="Ai Y."/>
            <person name="Zhai J.W."/>
            <person name="Wu S.S."/>
            <person name="Zhou Z."/>
            <person name="Hsiao Y.Y."/>
            <person name="Wu W.L."/>
            <person name="Chen Y.Y."/>
            <person name="Lin Y.F."/>
            <person name="Hsu J.L."/>
            <person name="Li C.Y."/>
            <person name="Wang Z.W."/>
            <person name="Zhao X."/>
            <person name="Zhong W.Y."/>
            <person name="Ma X.K."/>
            <person name="Ma L."/>
            <person name="Huang J."/>
            <person name="Chen G.Z."/>
            <person name="Huang M.Z."/>
            <person name="Huang L."/>
            <person name="Peng D.H."/>
            <person name="Luo Y.B."/>
            <person name="Zou S.Q."/>
            <person name="Chen S.P."/>
            <person name="Lan S."/>
            <person name="Tsai W.C."/>
            <person name="Van de Peer Y."/>
            <person name="Liu Z.J."/>
        </authorList>
    </citation>
    <scope>NUCLEOTIDE SEQUENCE [LARGE SCALE GENOMIC DNA]</scope>
    <source>
        <strain evidence="2">Lor288</strain>
    </source>
</reference>
<feature type="compositionally biased region" description="Basic and acidic residues" evidence="1">
    <location>
        <begin position="22"/>
        <end position="35"/>
    </location>
</feature>
<proteinExistence type="predicted"/>
<name>A0ABR2LR37_9ASPA</name>
<protein>
    <submittedName>
        <fullName evidence="2">Uncharacterized protein</fullName>
    </submittedName>
</protein>
<feature type="region of interest" description="Disordered" evidence="1">
    <location>
        <begin position="1"/>
        <end position="35"/>
    </location>
</feature>
<sequence>MGKKKNEEEEANAISKCVSNRGESEKKDVAGSGKEVTENKKCAQDRFSRMLLCKIAPITQKQGFNELLLKMRKRIRRVEGKFEGRCGES</sequence>
<gene>
    <name evidence="2" type="ORF">KSP40_PGU011940</name>
</gene>
<evidence type="ECO:0000313" key="2">
    <source>
        <dbReference type="EMBL" id="KAK8947729.1"/>
    </source>
</evidence>
<accession>A0ABR2LR37</accession>